<accession>A0A977KXT2</accession>
<organism evidence="2">
    <name type="scientific">Woronichinia naegeliana WA131</name>
    <dbReference type="NCBI Taxonomy" id="2824559"/>
    <lineage>
        <taxon>Bacteria</taxon>
        <taxon>Bacillati</taxon>
        <taxon>Cyanobacteriota</taxon>
        <taxon>Cyanophyceae</taxon>
        <taxon>Synechococcales</taxon>
        <taxon>Coelosphaeriaceae</taxon>
        <taxon>Woronichinia</taxon>
    </lineage>
</organism>
<keyword evidence="2" id="KW-0255">Endonuclease</keyword>
<dbReference type="Pfam" id="PF05685">
    <property type="entry name" value="Uma2"/>
    <property type="match status" value="1"/>
</dbReference>
<evidence type="ECO:0000259" key="1">
    <source>
        <dbReference type="Pfam" id="PF05685"/>
    </source>
</evidence>
<dbReference type="Gene3D" id="3.90.1570.10">
    <property type="entry name" value="tt1808, chain A"/>
    <property type="match status" value="1"/>
</dbReference>
<gene>
    <name evidence="2" type="ORF">KA717_02800</name>
</gene>
<protein>
    <submittedName>
        <fullName evidence="2">Uma2 family endonuclease</fullName>
    </submittedName>
</protein>
<reference evidence="2" key="1">
    <citation type="submission" date="2021-04" db="EMBL/GenBank/DDBJ databases">
        <title>Genome sequence of Woronichinia naegeliana from Washington state freshwater lake bloom.</title>
        <authorList>
            <person name="Dreher T.W."/>
        </authorList>
    </citation>
    <scope>NUCLEOTIDE SEQUENCE</scope>
    <source>
        <strain evidence="2">WA131</strain>
    </source>
</reference>
<dbReference type="InterPro" id="IPR008538">
    <property type="entry name" value="Uma2"/>
</dbReference>
<evidence type="ECO:0000313" key="2">
    <source>
        <dbReference type="EMBL" id="UXE61879.1"/>
    </source>
</evidence>
<keyword evidence="2" id="KW-0378">Hydrolase</keyword>
<dbReference type="PANTHER" id="PTHR34107">
    <property type="entry name" value="SLL0198 PROTEIN-RELATED"/>
    <property type="match status" value="1"/>
</dbReference>
<dbReference type="InterPro" id="IPR012296">
    <property type="entry name" value="Nuclease_put_TT1808"/>
</dbReference>
<proteinExistence type="predicted"/>
<keyword evidence="2" id="KW-0540">Nuclease</keyword>
<dbReference type="SUPFAM" id="SSF52980">
    <property type="entry name" value="Restriction endonuclease-like"/>
    <property type="match status" value="1"/>
</dbReference>
<dbReference type="EMBL" id="CP073041">
    <property type="protein sequence ID" value="UXE61879.1"/>
    <property type="molecule type" value="Genomic_DNA"/>
</dbReference>
<dbReference type="AlphaFoldDB" id="A0A977KXT2"/>
<dbReference type="InterPro" id="IPR011335">
    <property type="entry name" value="Restrct_endonuc-II-like"/>
</dbReference>
<feature type="domain" description="Putative restriction endonuclease" evidence="1">
    <location>
        <begin position="19"/>
        <end position="188"/>
    </location>
</feature>
<sequence>MLQTSAIRLPVNLQVTQAQFKAIVAANRDLRLEKTAKGEILVMSPTGGNTGRRNFNLAGQLYLWNQRYQLGVAFDSSTAFCLPNGATRSPDLAWINQEKWNSLTTAEKDDFLPLCPDFVIELRSKTDSLKTLQEKMQEYLENGLKLGWLINPQNQQVEIYRCYRTVEILQQPTTLWGEEILPHFELDLTQIF</sequence>
<dbReference type="PANTHER" id="PTHR34107:SF7">
    <property type="entry name" value="SLR2092 PROTEIN"/>
    <property type="match status" value="1"/>
</dbReference>
<dbReference type="Proteomes" id="UP001065613">
    <property type="component" value="Chromosome"/>
</dbReference>
<name>A0A977KXT2_9CYAN</name>
<dbReference type="CDD" id="cd06260">
    <property type="entry name" value="DUF820-like"/>
    <property type="match status" value="1"/>
</dbReference>
<dbReference type="KEGG" id="wna:KA717_02800"/>
<dbReference type="GO" id="GO:0004519">
    <property type="term" value="F:endonuclease activity"/>
    <property type="evidence" value="ECO:0007669"/>
    <property type="project" value="UniProtKB-KW"/>
</dbReference>